<gene>
    <name evidence="2" type="ORF">GCM10022232_78830</name>
</gene>
<keyword evidence="3" id="KW-1185">Reference proteome</keyword>
<feature type="transmembrane region" description="Helical" evidence="1">
    <location>
        <begin position="28"/>
        <end position="50"/>
    </location>
</feature>
<dbReference type="Proteomes" id="UP001500456">
    <property type="component" value="Unassembled WGS sequence"/>
</dbReference>
<reference evidence="3" key="1">
    <citation type="journal article" date="2019" name="Int. J. Syst. Evol. Microbiol.">
        <title>The Global Catalogue of Microorganisms (GCM) 10K type strain sequencing project: providing services to taxonomists for standard genome sequencing and annotation.</title>
        <authorList>
            <consortium name="The Broad Institute Genomics Platform"/>
            <consortium name="The Broad Institute Genome Sequencing Center for Infectious Disease"/>
            <person name="Wu L."/>
            <person name="Ma J."/>
        </authorList>
    </citation>
    <scope>NUCLEOTIDE SEQUENCE [LARGE SCALE GENOMIC DNA]</scope>
    <source>
        <strain evidence="3">JCM 16924</strain>
    </source>
</reference>
<name>A0ABP7T7Y6_9ACTN</name>
<evidence type="ECO:0000313" key="3">
    <source>
        <dbReference type="Proteomes" id="UP001500456"/>
    </source>
</evidence>
<evidence type="ECO:0000313" key="2">
    <source>
        <dbReference type="EMBL" id="GAA4022114.1"/>
    </source>
</evidence>
<keyword evidence="1" id="KW-0812">Transmembrane</keyword>
<sequence>MRGSIFTPCPDTGFSEAGTFGRLPDGSAAWVTVASTVVATITAATTRAILARTYLPRLRAVAVIPRPHPENH</sequence>
<proteinExistence type="predicted"/>
<comment type="caution">
    <text evidence="2">The sequence shown here is derived from an EMBL/GenBank/DDBJ whole genome shotgun (WGS) entry which is preliminary data.</text>
</comment>
<protein>
    <submittedName>
        <fullName evidence="2">Uncharacterized protein</fullName>
    </submittedName>
</protein>
<organism evidence="2 3">
    <name type="scientific">Streptomyces plumbiresistens</name>
    <dbReference type="NCBI Taxonomy" id="511811"/>
    <lineage>
        <taxon>Bacteria</taxon>
        <taxon>Bacillati</taxon>
        <taxon>Actinomycetota</taxon>
        <taxon>Actinomycetes</taxon>
        <taxon>Kitasatosporales</taxon>
        <taxon>Streptomycetaceae</taxon>
        <taxon>Streptomyces</taxon>
    </lineage>
</organism>
<keyword evidence="1" id="KW-1133">Transmembrane helix</keyword>
<evidence type="ECO:0000256" key="1">
    <source>
        <dbReference type="SAM" id="Phobius"/>
    </source>
</evidence>
<dbReference type="EMBL" id="BAAAZX010000032">
    <property type="protein sequence ID" value="GAA4022114.1"/>
    <property type="molecule type" value="Genomic_DNA"/>
</dbReference>
<accession>A0ABP7T7Y6</accession>
<keyword evidence="1" id="KW-0472">Membrane</keyword>